<feature type="domain" description="HD-GYP" evidence="3">
    <location>
        <begin position="146"/>
        <end position="343"/>
    </location>
</feature>
<dbReference type="PROSITE" id="PS51832">
    <property type="entry name" value="HD_GYP"/>
    <property type="match status" value="1"/>
</dbReference>
<organism evidence="4 5">
    <name type="scientific">Flavimaricola marinus</name>
    <dbReference type="NCBI Taxonomy" id="1819565"/>
    <lineage>
        <taxon>Bacteria</taxon>
        <taxon>Pseudomonadati</taxon>
        <taxon>Pseudomonadota</taxon>
        <taxon>Alphaproteobacteria</taxon>
        <taxon>Rhodobacterales</taxon>
        <taxon>Paracoccaceae</taxon>
        <taxon>Flavimaricola</taxon>
    </lineage>
</organism>
<dbReference type="GO" id="GO:0071111">
    <property type="term" value="F:cyclic-guanylate-specific phosphodiesterase activity"/>
    <property type="evidence" value="ECO:0007669"/>
    <property type="project" value="UniProtKB-EC"/>
</dbReference>
<dbReference type="PROSITE" id="PS50110">
    <property type="entry name" value="RESPONSE_REGULATORY"/>
    <property type="match status" value="1"/>
</dbReference>
<feature type="domain" description="Response regulatory" evidence="2">
    <location>
        <begin position="2"/>
        <end position="119"/>
    </location>
</feature>
<proteinExistence type="predicted"/>
<dbReference type="InterPro" id="IPR037522">
    <property type="entry name" value="HD_GYP_dom"/>
</dbReference>
<dbReference type="InterPro" id="IPR011006">
    <property type="entry name" value="CheY-like_superfamily"/>
</dbReference>
<dbReference type="PANTHER" id="PTHR45228">
    <property type="entry name" value="CYCLIC DI-GMP PHOSPHODIESTERASE TM_0186-RELATED"/>
    <property type="match status" value="1"/>
</dbReference>
<evidence type="ECO:0000259" key="2">
    <source>
        <dbReference type="PROSITE" id="PS50110"/>
    </source>
</evidence>
<accession>A0A238LJY9</accession>
<dbReference type="Gene3D" id="3.40.50.2300">
    <property type="match status" value="1"/>
</dbReference>
<evidence type="ECO:0000256" key="1">
    <source>
        <dbReference type="PROSITE-ProRule" id="PRU00169"/>
    </source>
</evidence>
<dbReference type="CDD" id="cd17551">
    <property type="entry name" value="REC_RpfG-like"/>
    <property type="match status" value="1"/>
</dbReference>
<dbReference type="Gene3D" id="1.10.3210.10">
    <property type="entry name" value="Hypothetical protein af1432"/>
    <property type="match status" value="1"/>
</dbReference>
<evidence type="ECO:0000313" key="5">
    <source>
        <dbReference type="Proteomes" id="UP000201613"/>
    </source>
</evidence>
<dbReference type="GO" id="GO:0000160">
    <property type="term" value="P:phosphorelay signal transduction system"/>
    <property type="evidence" value="ECO:0007669"/>
    <property type="project" value="InterPro"/>
</dbReference>
<protein>
    <submittedName>
        <fullName evidence="4">Cyclic di-GMP phosphodiesterase response regulator RpfG</fullName>
        <ecNumber evidence="4">3.1.4.52</ecNumber>
    </submittedName>
</protein>
<name>A0A238LJY9_9RHOB</name>
<dbReference type="OrthoDB" id="7326651at2"/>
<gene>
    <name evidence="4" type="primary">rpfG</name>
    <name evidence="4" type="ORF">LOM8899_04183</name>
</gene>
<evidence type="ECO:0000313" key="4">
    <source>
        <dbReference type="EMBL" id="SMY10009.1"/>
    </source>
</evidence>
<dbReference type="EMBL" id="FXZK01000016">
    <property type="protein sequence ID" value="SMY10009.1"/>
    <property type="molecule type" value="Genomic_DNA"/>
</dbReference>
<feature type="modified residue" description="4-aspartylphosphate" evidence="1">
    <location>
        <position position="52"/>
    </location>
</feature>
<dbReference type="Pfam" id="PF13487">
    <property type="entry name" value="HD_5"/>
    <property type="match status" value="1"/>
</dbReference>
<dbReference type="Pfam" id="PF00072">
    <property type="entry name" value="Response_reg"/>
    <property type="match status" value="1"/>
</dbReference>
<dbReference type="SMART" id="SM00471">
    <property type="entry name" value="HDc"/>
    <property type="match status" value="1"/>
</dbReference>
<dbReference type="CDD" id="cd00077">
    <property type="entry name" value="HDc"/>
    <property type="match status" value="1"/>
</dbReference>
<evidence type="ECO:0000259" key="3">
    <source>
        <dbReference type="PROSITE" id="PS51832"/>
    </source>
</evidence>
<keyword evidence="5" id="KW-1185">Reference proteome</keyword>
<dbReference type="EC" id="3.1.4.52" evidence="4"/>
<dbReference type="InterPro" id="IPR052020">
    <property type="entry name" value="Cyclic_di-GMP/3'3'-cGAMP_PDE"/>
</dbReference>
<keyword evidence="4" id="KW-0378">Hydrolase</keyword>
<sequence>MRICVVDDELISLNIIRAVLARVDSYDVESFSSPLKALARCKEATFDLVLIDYRMIEMNGIECVSKLRCLAEYEHVPIIMLTADNERELRLAAVRAGATDFVNKPFDPEELRVRVRNLLSLREAQVALLDRAKHLDYEVKYITRKLAEREEELIWRLSRAIDTRDGSTGQHISRVAILAQIIARNLGMSPDYCRTIYLATPLHDTGKIGISDAVLNKAGRLTEQEMAEIRRHTEIGANILQDGESDLLKMAHEIALFHHEKWDGSGYGHGLSGEEIPLSGRIVAVADVFDALCSERIYKPAWPFEEARAEIARQSGKHFDPKCVAAFDAGIAEIRKAYSQDAKSFETSVQN</sequence>
<dbReference type="SUPFAM" id="SSF109604">
    <property type="entry name" value="HD-domain/PDEase-like"/>
    <property type="match status" value="1"/>
</dbReference>
<dbReference type="SUPFAM" id="SSF52172">
    <property type="entry name" value="CheY-like"/>
    <property type="match status" value="1"/>
</dbReference>
<dbReference type="InterPro" id="IPR003607">
    <property type="entry name" value="HD/PDEase_dom"/>
</dbReference>
<dbReference type="InterPro" id="IPR001789">
    <property type="entry name" value="Sig_transdc_resp-reg_receiver"/>
</dbReference>
<dbReference type="AlphaFoldDB" id="A0A238LJY9"/>
<keyword evidence="1" id="KW-0597">Phosphoprotein</keyword>
<dbReference type="PANTHER" id="PTHR45228:SF1">
    <property type="entry name" value="CYCLIC DI-GMP PHOSPHODIESTERASE TM_0186"/>
    <property type="match status" value="1"/>
</dbReference>
<reference evidence="4 5" key="1">
    <citation type="submission" date="2017-05" db="EMBL/GenBank/DDBJ databases">
        <authorList>
            <person name="Song R."/>
            <person name="Chenine A.L."/>
            <person name="Ruprecht R.M."/>
        </authorList>
    </citation>
    <scope>NUCLEOTIDE SEQUENCE [LARGE SCALE GENOMIC DNA]</scope>
    <source>
        <strain evidence="4 5">CECT 8899</strain>
    </source>
</reference>
<dbReference type="SMART" id="SM00448">
    <property type="entry name" value="REC"/>
    <property type="match status" value="1"/>
</dbReference>
<dbReference type="Proteomes" id="UP000201613">
    <property type="component" value="Unassembled WGS sequence"/>
</dbReference>